<feature type="region of interest" description="Disordered" evidence="2">
    <location>
        <begin position="239"/>
        <end position="328"/>
    </location>
</feature>
<evidence type="ECO:0000313" key="5">
    <source>
        <dbReference type="Proteomes" id="UP000186015"/>
    </source>
</evidence>
<organism evidence="4 5">
    <name type="scientific">Ruminococcus albus</name>
    <dbReference type="NCBI Taxonomy" id="1264"/>
    <lineage>
        <taxon>Bacteria</taxon>
        <taxon>Bacillati</taxon>
        <taxon>Bacillota</taxon>
        <taxon>Clostridia</taxon>
        <taxon>Eubacteriales</taxon>
        <taxon>Oscillospiraceae</taxon>
        <taxon>Ruminococcus</taxon>
    </lineage>
</organism>
<keyword evidence="1" id="KW-0175">Coiled coil</keyword>
<evidence type="ECO:0000256" key="2">
    <source>
        <dbReference type="SAM" id="MobiDB-lite"/>
    </source>
</evidence>
<feature type="signal peptide" evidence="3">
    <location>
        <begin position="1"/>
        <end position="21"/>
    </location>
</feature>
<keyword evidence="3" id="KW-0732">Signal</keyword>
<feature type="chain" id="PRO_5039605232" evidence="3">
    <location>
        <begin position="22"/>
        <end position="423"/>
    </location>
</feature>
<dbReference type="InterPro" id="IPR027304">
    <property type="entry name" value="Trigger_fact/SurA_dom_sf"/>
</dbReference>
<proteinExistence type="predicted"/>
<evidence type="ECO:0000256" key="1">
    <source>
        <dbReference type="SAM" id="Coils"/>
    </source>
</evidence>
<dbReference type="Proteomes" id="UP000186015">
    <property type="component" value="Unassembled WGS sequence"/>
</dbReference>
<reference evidence="4 5" key="1">
    <citation type="submission" date="2016-10" db="EMBL/GenBank/DDBJ databases">
        <authorList>
            <person name="de Groot N.N."/>
        </authorList>
    </citation>
    <scope>NUCLEOTIDE SEQUENCE [LARGE SCALE GENOMIC DNA]</scope>
    <source>
        <strain evidence="4 5">KH2T6</strain>
    </source>
</reference>
<protein>
    <submittedName>
        <fullName evidence="4">Uncharacterized protein</fullName>
    </submittedName>
</protein>
<feature type="compositionally biased region" description="Acidic residues" evidence="2">
    <location>
        <begin position="271"/>
        <end position="311"/>
    </location>
</feature>
<gene>
    <name evidence="4" type="ORF">SAMN05216469_10199</name>
</gene>
<accession>A0A1H7F4L1</accession>
<dbReference type="SUPFAM" id="SSF109998">
    <property type="entry name" value="Triger factor/SurA peptide-binding domain-like"/>
    <property type="match status" value="1"/>
</dbReference>
<sequence>MNKFKKVLAAISAAAMMFTMSGCSDTRYVMTYNGGEKVNAGVYIYNLYSEMSYELTMSYYSTGQAIIDLDSDRDGKKLRDYLVEQARKDTKECVAITHKFNELGLELTDEELQSINDNIKSIWDASGDLMEEEGISKESVRTVLKAQTMRTRLFDYYYAADGKEAVTDDDLKKYVEDNYVRYKAIRISKSYAEDAEEAEKENKENEATRDEFLAKAEGLSYDEFDALIKEYNEYAQAKLDAETSAEEDSAAEEDNIVGPMPSDDTAAAVDAPEDESTAEDAGLEETEASDESAETVEADDLATDSEDDAENSNDTMYDLGQEDAKESDTGKLAAFINGLEIGKAAAYDDDGFYYIVIKGDVTENSAKYATDNRETLVNNMKGDEFQGKIDSWVEEIDIKENADAIKKYTAQVVYDKQNDFYNK</sequence>
<evidence type="ECO:0000256" key="3">
    <source>
        <dbReference type="SAM" id="SignalP"/>
    </source>
</evidence>
<feature type="coiled-coil region" evidence="1">
    <location>
        <begin position="188"/>
        <end position="215"/>
    </location>
</feature>
<dbReference type="EMBL" id="FOAT01000001">
    <property type="protein sequence ID" value="SEK20918.1"/>
    <property type="molecule type" value="Genomic_DNA"/>
</dbReference>
<dbReference type="PROSITE" id="PS51257">
    <property type="entry name" value="PROKAR_LIPOPROTEIN"/>
    <property type="match status" value="1"/>
</dbReference>
<name>A0A1H7F4L1_RUMAL</name>
<dbReference type="RefSeq" id="WP_074828057.1">
    <property type="nucleotide sequence ID" value="NZ_FOAT01000001.1"/>
</dbReference>
<feature type="compositionally biased region" description="Acidic residues" evidence="2">
    <location>
        <begin position="243"/>
        <end position="255"/>
    </location>
</feature>
<dbReference type="OrthoDB" id="1816963at2"/>
<dbReference type="AlphaFoldDB" id="A0A1H7F4L1"/>
<evidence type="ECO:0000313" key="4">
    <source>
        <dbReference type="EMBL" id="SEK20918.1"/>
    </source>
</evidence>